<sequence>MNTRLFDFAWFPDFNKSIEELKNLAMDENWDYSKHPTGKHPILVNYIHHTFCKIKVENKIEYEGEFCCFNTGLVTENQEEIYGYLQNNKKPGTTIPYYFIGWRKSSNRDLSKFSKLAEIASYISDPSDLIYDTKLELRTNIDHIIQDNKERFPVPFDTMDNYMLSNILHGTIEDAKRRVRRNYKTAIPQYYKGKLQLLLPLCLQTKANADLALVIEKENDIYRASTCLTLDMAINNARLIAKPDDEWLKV</sequence>
<organism evidence="2 3">
    <name type="scientific">Petrimonas mucosa</name>
    <dbReference type="NCBI Taxonomy" id="1642646"/>
    <lineage>
        <taxon>Bacteria</taxon>
        <taxon>Pseudomonadati</taxon>
        <taxon>Bacteroidota</taxon>
        <taxon>Bacteroidia</taxon>
        <taxon>Bacteroidales</taxon>
        <taxon>Dysgonomonadaceae</taxon>
        <taxon>Petrimonas</taxon>
    </lineage>
</organism>
<dbReference type="Pfam" id="PF12873">
    <property type="entry name" value="DUF3825"/>
    <property type="match status" value="1"/>
</dbReference>
<reference evidence="2 3" key="1">
    <citation type="submission" date="2016-08" db="EMBL/GenBank/DDBJ databases">
        <authorList>
            <person name="Seilhamer J.J."/>
        </authorList>
    </citation>
    <scope>NUCLEOTIDE SEQUENCE [LARGE SCALE GENOMIC DNA]</scope>
    <source>
        <strain evidence="2">ING2-E5A</strain>
    </source>
</reference>
<dbReference type="KEGG" id="pmuc:ING2E5A_1948"/>
<dbReference type="STRING" id="1642646.ING2E5A_1948"/>
<dbReference type="EMBL" id="LT608328">
    <property type="protein sequence ID" value="SCM58744.1"/>
    <property type="molecule type" value="Genomic_DNA"/>
</dbReference>
<dbReference type="Proteomes" id="UP000178485">
    <property type="component" value="Chromosome i"/>
</dbReference>
<dbReference type="RefSeq" id="WP_071137181.1">
    <property type="nucleotide sequence ID" value="NZ_LT608328.1"/>
</dbReference>
<gene>
    <name evidence="2" type="ORF">ING2E5A_1948</name>
</gene>
<evidence type="ECO:0000313" key="2">
    <source>
        <dbReference type="EMBL" id="SCM58744.1"/>
    </source>
</evidence>
<proteinExistence type="predicted"/>
<dbReference type="InterPro" id="IPR024437">
    <property type="entry name" value="DUF3825"/>
</dbReference>
<name>A0A1G4G8B4_9BACT</name>
<dbReference type="AlphaFoldDB" id="A0A1G4G8B4"/>
<keyword evidence="3" id="KW-1185">Reference proteome</keyword>
<feature type="domain" description="DUF3825" evidence="1">
    <location>
        <begin position="21"/>
        <end position="247"/>
    </location>
</feature>
<evidence type="ECO:0000259" key="1">
    <source>
        <dbReference type="Pfam" id="PF12873"/>
    </source>
</evidence>
<protein>
    <recommendedName>
        <fullName evidence="1">DUF3825 domain-containing protein</fullName>
    </recommendedName>
</protein>
<accession>A0A1G4G8B4</accession>
<evidence type="ECO:0000313" key="3">
    <source>
        <dbReference type="Proteomes" id="UP000178485"/>
    </source>
</evidence>